<dbReference type="InterPro" id="IPR008928">
    <property type="entry name" value="6-hairpin_glycosidase_sf"/>
</dbReference>
<comment type="similarity">
    <text evidence="1">Belongs to the glycosyl hydrolase 9 (cellulase E) family.</text>
</comment>
<dbReference type="Gene3D" id="2.60.40.10">
    <property type="entry name" value="Immunoglobulins"/>
    <property type="match status" value="1"/>
</dbReference>
<dbReference type="InterPro" id="IPR013783">
    <property type="entry name" value="Ig-like_fold"/>
</dbReference>
<evidence type="ECO:0000256" key="2">
    <source>
        <dbReference type="ARBA" id="ARBA00023277"/>
    </source>
</evidence>
<feature type="domain" description="Glycoside hydrolase family 9" evidence="4">
    <location>
        <begin position="376"/>
        <end position="798"/>
    </location>
</feature>
<keyword evidence="6" id="KW-1185">Reference proteome</keyword>
<organism evidence="5 6">
    <name type="scientific">Bacteroides graminisolvens DSM 19988 = JCM 15093</name>
    <dbReference type="NCBI Taxonomy" id="1121097"/>
    <lineage>
        <taxon>Bacteria</taxon>
        <taxon>Pseudomonadati</taxon>
        <taxon>Bacteroidota</taxon>
        <taxon>Bacteroidia</taxon>
        <taxon>Bacteroidales</taxon>
        <taxon>Bacteroidaceae</taxon>
        <taxon>Bacteroides</taxon>
    </lineage>
</organism>
<dbReference type="EMBL" id="BAJS01000007">
    <property type="protein sequence ID" value="GAK36434.1"/>
    <property type="molecule type" value="Genomic_DNA"/>
</dbReference>
<keyword evidence="3" id="KW-0624">Polysaccharide degradation</keyword>
<keyword evidence="2" id="KW-0119">Carbohydrate metabolism</keyword>
<dbReference type="InterPro" id="IPR014756">
    <property type="entry name" value="Ig_E-set"/>
</dbReference>
<evidence type="ECO:0000256" key="3">
    <source>
        <dbReference type="ARBA" id="ARBA00023326"/>
    </source>
</evidence>
<dbReference type="SUPFAM" id="SSF81296">
    <property type="entry name" value="E set domains"/>
    <property type="match status" value="1"/>
</dbReference>
<dbReference type="InterPro" id="IPR004197">
    <property type="entry name" value="Cellulase_Ig-like"/>
</dbReference>
<dbReference type="Pfam" id="PF00759">
    <property type="entry name" value="Glyco_hydro_9"/>
    <property type="match status" value="1"/>
</dbReference>
<name>A0A069D873_9BACE</name>
<accession>A0A069D873</accession>
<evidence type="ECO:0000259" key="4">
    <source>
        <dbReference type="Pfam" id="PF00759"/>
    </source>
</evidence>
<dbReference type="GO" id="GO:0008810">
    <property type="term" value="F:cellulase activity"/>
    <property type="evidence" value="ECO:0007669"/>
    <property type="project" value="InterPro"/>
</dbReference>
<dbReference type="CDD" id="cd02850">
    <property type="entry name" value="E_set_Cellulase_N"/>
    <property type="match status" value="1"/>
</dbReference>
<reference evidence="5 6" key="1">
    <citation type="journal article" date="2015" name="Microbes Environ.">
        <title>Distribution and evolution of nitrogen fixation genes in the phylum bacteroidetes.</title>
        <authorList>
            <person name="Inoue J."/>
            <person name="Oshima K."/>
            <person name="Suda W."/>
            <person name="Sakamoto M."/>
            <person name="Iino T."/>
            <person name="Noda S."/>
            <person name="Hongoh Y."/>
            <person name="Hattori M."/>
            <person name="Ohkuma M."/>
        </authorList>
    </citation>
    <scope>NUCLEOTIDE SEQUENCE [LARGE SCALE GENOMIC DNA]</scope>
    <source>
        <strain evidence="5 6">JCM 15093</strain>
    </source>
</reference>
<evidence type="ECO:0000313" key="6">
    <source>
        <dbReference type="Proteomes" id="UP000027601"/>
    </source>
</evidence>
<comment type="caution">
    <text evidence="5">The sequence shown here is derived from an EMBL/GenBank/DDBJ whole genome shotgun (WGS) entry which is preliminary data.</text>
</comment>
<dbReference type="STRING" id="1121097.GCA_000428125_01614"/>
<dbReference type="AlphaFoldDB" id="A0A069D873"/>
<dbReference type="Proteomes" id="UP000027601">
    <property type="component" value="Unassembled WGS sequence"/>
</dbReference>
<dbReference type="GO" id="GO:0000272">
    <property type="term" value="P:polysaccharide catabolic process"/>
    <property type="evidence" value="ECO:0007669"/>
    <property type="project" value="UniProtKB-KW"/>
</dbReference>
<dbReference type="InterPro" id="IPR001701">
    <property type="entry name" value="Glyco_hydro_9"/>
</dbReference>
<dbReference type="InterPro" id="IPR012341">
    <property type="entry name" value="6hp_glycosidase-like_sf"/>
</dbReference>
<evidence type="ECO:0000256" key="1">
    <source>
        <dbReference type="ARBA" id="ARBA00007072"/>
    </source>
</evidence>
<evidence type="ECO:0000313" key="5">
    <source>
        <dbReference type="EMBL" id="GAK36434.1"/>
    </source>
</evidence>
<sequence>MKENHLIVNDSDYFETRGLNYFVFSNIYDATFDDSKISAVEIIHHGIRTATNGDVRLNPTPGQWDKLPRFIDRKVDQKNKRIEVSLSYLEYAFDYKLVAEAKDGGLYLSVYTEKALPDKLCGIAGLNLEFVPPVFWGHSYILDDIHGLFPTSPADFMTTIQGIVEPEPIATGRKIEIAPDDPEKHVSIRTTDGNTLMLFDGRNKQQNGNFVVRTLLPGKKTGKIAEWFIQAETDTQWIRKPLVAYSQVGYHPAQKKMAVIELDKNDEVLHEITLLKVGSDGRLTKVLSAMPVDWGIYTRYKYKQFDFTAINEPGIYVLEYDKLRTAPFPIGKNVFQKAWFPTLDVFFPVQMDHMCVREAYRIWHGAPHLDDALQAPLNRNHWDGWHQGPTTDNKYKPLEHIEGLNVGGWFDAGDFDIQTPSQQSVVQTFADLWSDFRVSRDQTSINQQTRYTEIHVPDGKPDLLQQLEHGVLQLIGQVNAVGYAIPGITESHLYQYRHLGDAVNKTDNKVYNANLDSLQTDGPTSGTFDDRWAFTNRNPYLNYGTAISLAAAARCLKEYNPQLSMEASRVAQFIWKDEHSRPTPEKIEFGGRSFNSADFMNSVECRAAFELWRTVGDTVYKNRMQKLFPILLTQFDRNVSVIARILPFLDNQIKKQVEPMVQTYVKQVTEQNKENPFGVQISRFSWAGNHGIVQEAINAYQLHLLYPDIVKPDLIYRSLDYLFGCHPFHNLSFVSGVGAQPKKVAYGNNRADYSFIPGGVVPGIRIVKPDFPENRDDYPFLWSENEYVIDLAASYIYLVNAADHLLNNSGK</sequence>
<dbReference type="Gene3D" id="1.50.10.10">
    <property type="match status" value="1"/>
</dbReference>
<proteinExistence type="inferred from homology"/>
<dbReference type="SUPFAM" id="SSF48208">
    <property type="entry name" value="Six-hairpin glycosidases"/>
    <property type="match status" value="1"/>
</dbReference>
<dbReference type="eggNOG" id="ENOG502Z891">
    <property type="taxonomic scope" value="Bacteria"/>
</dbReference>
<protein>
    <recommendedName>
        <fullName evidence="4">Glycoside hydrolase family 9 domain-containing protein</fullName>
    </recommendedName>
</protein>
<gene>
    <name evidence="5" type="ORF">JCM15093_1601</name>
</gene>